<organism evidence="1 2">
    <name type="scientific">Colletotrichum musicola</name>
    <dbReference type="NCBI Taxonomy" id="2175873"/>
    <lineage>
        <taxon>Eukaryota</taxon>
        <taxon>Fungi</taxon>
        <taxon>Dikarya</taxon>
        <taxon>Ascomycota</taxon>
        <taxon>Pezizomycotina</taxon>
        <taxon>Sordariomycetes</taxon>
        <taxon>Hypocreomycetidae</taxon>
        <taxon>Glomerellales</taxon>
        <taxon>Glomerellaceae</taxon>
        <taxon>Colletotrichum</taxon>
        <taxon>Colletotrichum orchidearum species complex</taxon>
    </lineage>
</organism>
<dbReference type="OrthoDB" id="3200163at2759"/>
<dbReference type="Proteomes" id="UP000639643">
    <property type="component" value="Unassembled WGS sequence"/>
</dbReference>
<dbReference type="AlphaFoldDB" id="A0A8H6U7K9"/>
<evidence type="ECO:0000313" key="2">
    <source>
        <dbReference type="Proteomes" id="UP000639643"/>
    </source>
</evidence>
<proteinExistence type="predicted"/>
<sequence length="267" mass="31393">MAEVFGAVASALALAELFAKSVSKVKKLWDEVQDVPDEVAWLLEQLGHYKLAACRVAVENLEALAVDLQSQINVAKKPKRNIAKLKVSLKKDAIQKHQQRLNFIFNMLSMSVNAQSLFQNTQLVNQNTQIIYSFIRGLLKAVRMDWHKCWKSQRRHTSRALRRWLEVVQDSGIDLEEYGKHESDCLYTNHVLRRVRWNIWEWDFERERPYDSRSGPRLERIVFGPKPEDWKFVWDPAIEEYVEEFWDMVETPPLQVPGAWVEDVVEW</sequence>
<accession>A0A8H6U7K9</accession>
<reference evidence="1" key="1">
    <citation type="journal article" date="2020" name="Phytopathology">
        <title>Genome Sequence Resources of Colletotrichum truncatum, C. plurivorum, C. musicola, and C. sojae: Four Species Pathogenic to Soybean (Glycine max).</title>
        <authorList>
            <person name="Rogerio F."/>
            <person name="Boufleur T.R."/>
            <person name="Ciampi-Guillardi M."/>
            <person name="Sukno S.A."/>
            <person name="Thon M.R."/>
            <person name="Massola Junior N.S."/>
            <person name="Baroncelli R."/>
        </authorList>
    </citation>
    <scope>NUCLEOTIDE SEQUENCE</scope>
    <source>
        <strain evidence="1">LFN0074</strain>
    </source>
</reference>
<comment type="caution">
    <text evidence="1">The sequence shown here is derived from an EMBL/GenBank/DDBJ whole genome shotgun (WGS) entry which is preliminary data.</text>
</comment>
<evidence type="ECO:0000313" key="1">
    <source>
        <dbReference type="EMBL" id="KAF6842850.1"/>
    </source>
</evidence>
<gene>
    <name evidence="1" type="ORF">CMUS01_02652</name>
</gene>
<keyword evidence="2" id="KW-1185">Reference proteome</keyword>
<name>A0A8H6U7K9_9PEZI</name>
<evidence type="ECO:0008006" key="3">
    <source>
        <dbReference type="Google" id="ProtNLM"/>
    </source>
</evidence>
<protein>
    <recommendedName>
        <fullName evidence="3">Fungal N-terminal domain-containing protein</fullName>
    </recommendedName>
</protein>
<dbReference type="EMBL" id="WIGM01000057">
    <property type="protein sequence ID" value="KAF6842850.1"/>
    <property type="molecule type" value="Genomic_DNA"/>
</dbReference>